<evidence type="ECO:0000256" key="3">
    <source>
        <dbReference type="ARBA" id="ARBA00023002"/>
    </source>
</evidence>
<dbReference type="EC" id="1.13.11.93" evidence="6"/>
<keyword evidence="9" id="KW-1185">Reference proteome</keyword>
<protein>
    <recommendedName>
        <fullName evidence="6">2-oxoadipate dioxygenase/decarboxylase</fullName>
        <ecNumber evidence="6">1.13.11.93</ecNumber>
    </recommendedName>
    <alternativeName>
        <fullName evidence="7">2-hydroxyglutarate synthase</fullName>
    </alternativeName>
</protein>
<accession>R0I6A7</accession>
<evidence type="ECO:0000313" key="9">
    <source>
        <dbReference type="Proteomes" id="UP000029121"/>
    </source>
</evidence>
<comment type="cofactor">
    <cofactor evidence="1">
        <name>Fe(2+)</name>
        <dbReference type="ChEBI" id="CHEBI:29033"/>
    </cofactor>
</comment>
<proteinExistence type="inferred from homology"/>
<dbReference type="GO" id="GO:0051213">
    <property type="term" value="F:dioxygenase activity"/>
    <property type="evidence" value="ECO:0007669"/>
    <property type="project" value="UniProtKB-KW"/>
</dbReference>
<keyword evidence="3" id="KW-0560">Oxidoreductase</keyword>
<keyword evidence="4" id="KW-0408">Iron</keyword>
<evidence type="ECO:0000313" key="8">
    <source>
        <dbReference type="EMBL" id="EOA37859.1"/>
    </source>
</evidence>
<dbReference type="CDD" id="cd16350">
    <property type="entry name" value="VOC_like"/>
    <property type="match status" value="1"/>
</dbReference>
<evidence type="ECO:0000256" key="6">
    <source>
        <dbReference type="ARBA" id="ARBA00035023"/>
    </source>
</evidence>
<sequence length="310" mass="35212">MGSLDLPPTSSFKAGSETFLRNVFENILKTYLKKNQTAKTIWELVQSKDNEKVSYDHFTFQTFKVEGYGIDSLSSFFMDYGYTIGDGLDFPKKKLRVLSFSPPDVHVPDDGHGLGNGPLPRLVIAELLVDDLSPESQEIIKKYLKPQGGTQALLSTALGSLIWEKPTWTDFNQLAKESEFGAWVLIHGYTMNHLAFSVHRFKHSFSDIRCIKEYLEEKGFELNKDGGLLKVSQDGLLLQVSSISERIAVEFADGVTETVPASYIEFTQRLVLPQFKHLPHDQIKEVHRREHFDFENAKNILESARFTSED</sequence>
<dbReference type="PANTHER" id="PTHR31136">
    <property type="entry name" value="DUF1338 DOMAIN-CONTAINING PROTEIN"/>
    <property type="match status" value="1"/>
</dbReference>
<dbReference type="STRING" id="81985.R0I6A7"/>
<evidence type="ECO:0000256" key="7">
    <source>
        <dbReference type="ARBA" id="ARBA00035045"/>
    </source>
</evidence>
<dbReference type="SMART" id="SM01150">
    <property type="entry name" value="DUF1338"/>
    <property type="match status" value="1"/>
</dbReference>
<dbReference type="KEGG" id="crb:17898034"/>
<keyword evidence="2" id="KW-0223">Dioxygenase</keyword>
<gene>
    <name evidence="8" type="ORF">CARUB_v10011456mg</name>
</gene>
<evidence type="ECO:0000256" key="2">
    <source>
        <dbReference type="ARBA" id="ARBA00022964"/>
    </source>
</evidence>
<dbReference type="EMBL" id="KB870805">
    <property type="protein sequence ID" value="EOA37859.1"/>
    <property type="molecule type" value="Genomic_DNA"/>
</dbReference>
<dbReference type="InterPro" id="IPR009770">
    <property type="entry name" value="HGLS"/>
</dbReference>
<dbReference type="PANTHER" id="PTHR31136:SF3">
    <property type="entry name" value="2-OXOADIPATE DIOXYGENASE_DECARBOXYLASE"/>
    <property type="match status" value="1"/>
</dbReference>
<dbReference type="Gene3D" id="3.10.180.50">
    <property type="match status" value="1"/>
</dbReference>
<dbReference type="Pfam" id="PF07063">
    <property type="entry name" value="HGLS"/>
    <property type="match status" value="1"/>
</dbReference>
<dbReference type="AlphaFoldDB" id="R0I6A7"/>
<name>R0I6A7_9BRAS</name>
<reference evidence="9" key="1">
    <citation type="journal article" date="2013" name="Nat. Genet.">
        <title>The Capsella rubella genome and the genomic consequences of rapid mating system evolution.</title>
        <authorList>
            <person name="Slotte T."/>
            <person name="Hazzouri K.M."/>
            <person name="Agren J.A."/>
            <person name="Koenig D."/>
            <person name="Maumus F."/>
            <person name="Guo Y.L."/>
            <person name="Steige K."/>
            <person name="Platts A.E."/>
            <person name="Escobar J.S."/>
            <person name="Newman L.K."/>
            <person name="Wang W."/>
            <person name="Mandakova T."/>
            <person name="Vello E."/>
            <person name="Smith L.M."/>
            <person name="Henz S.R."/>
            <person name="Steffen J."/>
            <person name="Takuno S."/>
            <person name="Brandvain Y."/>
            <person name="Coop G."/>
            <person name="Andolfatto P."/>
            <person name="Hu T.T."/>
            <person name="Blanchette M."/>
            <person name="Clark R.M."/>
            <person name="Quesneville H."/>
            <person name="Nordborg M."/>
            <person name="Gaut B.S."/>
            <person name="Lysak M.A."/>
            <person name="Jenkins J."/>
            <person name="Grimwood J."/>
            <person name="Chapman J."/>
            <person name="Prochnik S."/>
            <person name="Shu S."/>
            <person name="Rokhsar D."/>
            <person name="Schmutz J."/>
            <person name="Weigel D."/>
            <person name="Wright S.I."/>
        </authorList>
    </citation>
    <scope>NUCLEOTIDE SEQUENCE [LARGE SCALE GENOMIC DNA]</scope>
    <source>
        <strain evidence="9">cv. Monte Gargano</strain>
    </source>
</reference>
<dbReference type="Proteomes" id="UP000029121">
    <property type="component" value="Unassembled WGS sequence"/>
</dbReference>
<evidence type="ECO:0000256" key="4">
    <source>
        <dbReference type="ARBA" id="ARBA00023004"/>
    </source>
</evidence>
<dbReference type="eggNOG" id="ENOG502QTNU">
    <property type="taxonomic scope" value="Eukaryota"/>
</dbReference>
<evidence type="ECO:0000256" key="5">
    <source>
        <dbReference type="ARBA" id="ARBA00035013"/>
    </source>
</evidence>
<organism evidence="8 9">
    <name type="scientific">Capsella rubella</name>
    <dbReference type="NCBI Taxonomy" id="81985"/>
    <lineage>
        <taxon>Eukaryota</taxon>
        <taxon>Viridiplantae</taxon>
        <taxon>Streptophyta</taxon>
        <taxon>Embryophyta</taxon>
        <taxon>Tracheophyta</taxon>
        <taxon>Spermatophyta</taxon>
        <taxon>Magnoliopsida</taxon>
        <taxon>eudicotyledons</taxon>
        <taxon>Gunneridae</taxon>
        <taxon>Pentapetalae</taxon>
        <taxon>rosids</taxon>
        <taxon>malvids</taxon>
        <taxon>Brassicales</taxon>
        <taxon>Brassicaceae</taxon>
        <taxon>Camelineae</taxon>
        <taxon>Capsella</taxon>
    </lineage>
</organism>
<comment type="similarity">
    <text evidence="5">Belongs to the 2-oxoadipate dioxygenase/decarboxylase family.</text>
</comment>
<dbReference type="OrthoDB" id="1908993at2759"/>
<evidence type="ECO:0000256" key="1">
    <source>
        <dbReference type="ARBA" id="ARBA00001954"/>
    </source>
</evidence>